<dbReference type="AlphaFoldDB" id="A0A841FQF5"/>
<organism evidence="3 4">
    <name type="scientific">Phytomonospora endophytica</name>
    <dbReference type="NCBI Taxonomy" id="714109"/>
    <lineage>
        <taxon>Bacteria</taxon>
        <taxon>Bacillati</taxon>
        <taxon>Actinomycetota</taxon>
        <taxon>Actinomycetes</taxon>
        <taxon>Micromonosporales</taxon>
        <taxon>Micromonosporaceae</taxon>
        <taxon>Phytomonospora</taxon>
    </lineage>
</organism>
<dbReference type="InterPro" id="IPR007278">
    <property type="entry name" value="DUF397"/>
</dbReference>
<keyword evidence="4" id="KW-1185">Reference proteome</keyword>
<evidence type="ECO:0000313" key="4">
    <source>
        <dbReference type="Proteomes" id="UP000548476"/>
    </source>
</evidence>
<feature type="domain" description="DUF397" evidence="2">
    <location>
        <begin position="6"/>
        <end position="58"/>
    </location>
</feature>
<evidence type="ECO:0000259" key="2">
    <source>
        <dbReference type="Pfam" id="PF04149"/>
    </source>
</evidence>
<dbReference type="Pfam" id="PF04149">
    <property type="entry name" value="DUF397"/>
    <property type="match status" value="1"/>
</dbReference>
<gene>
    <name evidence="3" type="ORF">HNR73_007418</name>
</gene>
<evidence type="ECO:0000313" key="3">
    <source>
        <dbReference type="EMBL" id="MBB6039521.1"/>
    </source>
</evidence>
<dbReference type="RefSeq" id="WP_184792610.1">
    <property type="nucleotide sequence ID" value="NZ_BONT01000089.1"/>
</dbReference>
<proteinExistence type="predicted"/>
<reference evidence="3 4" key="1">
    <citation type="submission" date="2020-08" db="EMBL/GenBank/DDBJ databases">
        <title>Genomic Encyclopedia of Type Strains, Phase IV (KMG-IV): sequencing the most valuable type-strain genomes for metagenomic binning, comparative biology and taxonomic classification.</title>
        <authorList>
            <person name="Goeker M."/>
        </authorList>
    </citation>
    <scope>NUCLEOTIDE SEQUENCE [LARGE SCALE GENOMIC DNA]</scope>
    <source>
        <strain evidence="3 4">YIM 65646</strain>
    </source>
</reference>
<sequence>MTTSPWKKSTRSGAGSGNQCVELRLNNGSPEIRDTKDRNGSTLLVDAGSFQGFLAELKADRI</sequence>
<comment type="caution">
    <text evidence="3">The sequence shown here is derived from an EMBL/GenBank/DDBJ whole genome shotgun (WGS) entry which is preliminary data.</text>
</comment>
<protein>
    <recommendedName>
        <fullName evidence="2">DUF397 domain-containing protein</fullName>
    </recommendedName>
</protein>
<feature type="compositionally biased region" description="Polar residues" evidence="1">
    <location>
        <begin position="1"/>
        <end position="19"/>
    </location>
</feature>
<feature type="region of interest" description="Disordered" evidence="1">
    <location>
        <begin position="1"/>
        <end position="22"/>
    </location>
</feature>
<dbReference type="EMBL" id="JACHGT010000023">
    <property type="protein sequence ID" value="MBB6039521.1"/>
    <property type="molecule type" value="Genomic_DNA"/>
</dbReference>
<accession>A0A841FQF5</accession>
<dbReference type="Proteomes" id="UP000548476">
    <property type="component" value="Unassembled WGS sequence"/>
</dbReference>
<evidence type="ECO:0000256" key="1">
    <source>
        <dbReference type="SAM" id="MobiDB-lite"/>
    </source>
</evidence>
<name>A0A841FQF5_9ACTN</name>